<gene>
    <name evidence="2" type="ORF">NDU88_006366</name>
</gene>
<sequence length="76" mass="8509">MTLDFRIPGKENREDGLQPGAEEEDAEGPEETVGGDRSKTSEDLGTPTFPEKQQTLWRRKEARTCAETATSQERRG</sequence>
<dbReference type="AlphaFoldDB" id="A0AAV7MC05"/>
<accession>A0AAV7MC05</accession>
<feature type="compositionally biased region" description="Polar residues" evidence="1">
    <location>
        <begin position="67"/>
        <end position="76"/>
    </location>
</feature>
<dbReference type="EMBL" id="JANPWB010000014">
    <property type="protein sequence ID" value="KAJ1101295.1"/>
    <property type="molecule type" value="Genomic_DNA"/>
</dbReference>
<feature type="compositionally biased region" description="Acidic residues" evidence="1">
    <location>
        <begin position="21"/>
        <end position="30"/>
    </location>
</feature>
<comment type="caution">
    <text evidence="2">The sequence shown here is derived from an EMBL/GenBank/DDBJ whole genome shotgun (WGS) entry which is preliminary data.</text>
</comment>
<proteinExistence type="predicted"/>
<feature type="compositionally biased region" description="Basic and acidic residues" evidence="1">
    <location>
        <begin position="7"/>
        <end position="16"/>
    </location>
</feature>
<reference evidence="2" key="1">
    <citation type="journal article" date="2022" name="bioRxiv">
        <title>Sequencing and chromosome-scale assembly of the giantPleurodeles waltlgenome.</title>
        <authorList>
            <person name="Brown T."/>
            <person name="Elewa A."/>
            <person name="Iarovenko S."/>
            <person name="Subramanian E."/>
            <person name="Araus A.J."/>
            <person name="Petzold A."/>
            <person name="Susuki M."/>
            <person name="Suzuki K.-i.T."/>
            <person name="Hayashi T."/>
            <person name="Toyoda A."/>
            <person name="Oliveira C."/>
            <person name="Osipova E."/>
            <person name="Leigh N.D."/>
            <person name="Simon A."/>
            <person name="Yun M.H."/>
        </authorList>
    </citation>
    <scope>NUCLEOTIDE SEQUENCE</scope>
    <source>
        <strain evidence="2">20211129_DDA</strain>
        <tissue evidence="2">Liver</tissue>
    </source>
</reference>
<evidence type="ECO:0000313" key="2">
    <source>
        <dbReference type="EMBL" id="KAJ1101295.1"/>
    </source>
</evidence>
<feature type="region of interest" description="Disordered" evidence="1">
    <location>
        <begin position="1"/>
        <end position="76"/>
    </location>
</feature>
<organism evidence="2 3">
    <name type="scientific">Pleurodeles waltl</name>
    <name type="common">Iberian ribbed newt</name>
    <dbReference type="NCBI Taxonomy" id="8319"/>
    <lineage>
        <taxon>Eukaryota</taxon>
        <taxon>Metazoa</taxon>
        <taxon>Chordata</taxon>
        <taxon>Craniata</taxon>
        <taxon>Vertebrata</taxon>
        <taxon>Euteleostomi</taxon>
        <taxon>Amphibia</taxon>
        <taxon>Batrachia</taxon>
        <taxon>Caudata</taxon>
        <taxon>Salamandroidea</taxon>
        <taxon>Salamandridae</taxon>
        <taxon>Pleurodelinae</taxon>
        <taxon>Pleurodeles</taxon>
    </lineage>
</organism>
<protein>
    <submittedName>
        <fullName evidence="2">Uncharacterized protein</fullName>
    </submittedName>
</protein>
<evidence type="ECO:0000313" key="3">
    <source>
        <dbReference type="Proteomes" id="UP001066276"/>
    </source>
</evidence>
<keyword evidence="3" id="KW-1185">Reference proteome</keyword>
<name>A0AAV7MC05_PLEWA</name>
<evidence type="ECO:0000256" key="1">
    <source>
        <dbReference type="SAM" id="MobiDB-lite"/>
    </source>
</evidence>
<dbReference type="Proteomes" id="UP001066276">
    <property type="component" value="Chromosome 10"/>
</dbReference>